<feature type="region of interest" description="Disordered" evidence="1">
    <location>
        <begin position="54"/>
        <end position="100"/>
    </location>
</feature>
<dbReference type="Proteomes" id="UP001605036">
    <property type="component" value="Unassembled WGS sequence"/>
</dbReference>
<proteinExistence type="predicted"/>
<dbReference type="EMBL" id="JBHFFA010000001">
    <property type="protein sequence ID" value="KAL2652213.1"/>
    <property type="molecule type" value="Genomic_DNA"/>
</dbReference>
<sequence>MGYRRLGYGFRVQDSSVEDGEAKEAQKTRDEKSAPAEGKATTLCLQWSRLSVGRCRQSEERSRGELSASGERGNVSAGKIRSARGSVTVSSRRSRFNSSVRSQAPLPQAFHCSQSGAYFVPPYAYVSKAARVPPVGRWT</sequence>
<dbReference type="AlphaFoldDB" id="A0ABD1ZLA8"/>
<accession>A0ABD1ZLA8</accession>
<feature type="compositionally biased region" description="Basic and acidic residues" evidence="1">
    <location>
        <begin position="20"/>
        <end position="34"/>
    </location>
</feature>
<name>A0ABD1ZLA8_9MARC</name>
<evidence type="ECO:0000313" key="2">
    <source>
        <dbReference type="EMBL" id="KAL2652213.1"/>
    </source>
</evidence>
<evidence type="ECO:0000313" key="3">
    <source>
        <dbReference type="Proteomes" id="UP001605036"/>
    </source>
</evidence>
<evidence type="ECO:0000256" key="1">
    <source>
        <dbReference type="SAM" id="MobiDB-lite"/>
    </source>
</evidence>
<protein>
    <submittedName>
        <fullName evidence="2">Uncharacterized protein</fullName>
    </submittedName>
</protein>
<reference evidence="2 3" key="1">
    <citation type="submission" date="2024-09" db="EMBL/GenBank/DDBJ databases">
        <title>Chromosome-scale assembly of Riccia fluitans.</title>
        <authorList>
            <person name="Paukszto L."/>
            <person name="Sawicki J."/>
            <person name="Karawczyk K."/>
            <person name="Piernik-Szablinska J."/>
            <person name="Szczecinska M."/>
            <person name="Mazdziarz M."/>
        </authorList>
    </citation>
    <scope>NUCLEOTIDE SEQUENCE [LARGE SCALE GENOMIC DNA]</scope>
    <source>
        <strain evidence="2">Rf_01</strain>
        <tissue evidence="2">Aerial parts of the thallus</tissue>
    </source>
</reference>
<gene>
    <name evidence="2" type="ORF">R1flu_020341</name>
</gene>
<keyword evidence="3" id="KW-1185">Reference proteome</keyword>
<organism evidence="2 3">
    <name type="scientific">Riccia fluitans</name>
    <dbReference type="NCBI Taxonomy" id="41844"/>
    <lineage>
        <taxon>Eukaryota</taxon>
        <taxon>Viridiplantae</taxon>
        <taxon>Streptophyta</taxon>
        <taxon>Embryophyta</taxon>
        <taxon>Marchantiophyta</taxon>
        <taxon>Marchantiopsida</taxon>
        <taxon>Marchantiidae</taxon>
        <taxon>Marchantiales</taxon>
        <taxon>Ricciaceae</taxon>
        <taxon>Riccia</taxon>
    </lineage>
</organism>
<comment type="caution">
    <text evidence="2">The sequence shown here is derived from an EMBL/GenBank/DDBJ whole genome shotgun (WGS) entry which is preliminary data.</text>
</comment>
<feature type="compositionally biased region" description="Low complexity" evidence="1">
    <location>
        <begin position="83"/>
        <end position="100"/>
    </location>
</feature>
<feature type="region of interest" description="Disordered" evidence="1">
    <location>
        <begin position="14"/>
        <end position="39"/>
    </location>
</feature>